<gene>
    <name evidence="7" type="ORF">POCTA_138.1.T0160340</name>
</gene>
<dbReference type="PANTHER" id="PTHR46210">
    <property type="entry name" value="FHA DOMAIN-CONTAINING PROTEIN"/>
    <property type="match status" value="1"/>
</dbReference>
<evidence type="ECO:0000256" key="4">
    <source>
        <dbReference type="SAM" id="Coils"/>
    </source>
</evidence>
<dbReference type="SMART" id="SM00744">
    <property type="entry name" value="RINGv"/>
    <property type="match status" value="1"/>
</dbReference>
<evidence type="ECO:0000256" key="3">
    <source>
        <dbReference type="ARBA" id="ARBA00022833"/>
    </source>
</evidence>
<protein>
    <submittedName>
        <fullName evidence="7">Uncharacterized protein</fullName>
    </submittedName>
</protein>
<dbReference type="CDD" id="cd00060">
    <property type="entry name" value="FHA"/>
    <property type="match status" value="1"/>
</dbReference>
<dbReference type="AlphaFoldDB" id="A0A8S1SZQ3"/>
<evidence type="ECO:0000313" key="8">
    <source>
        <dbReference type="Proteomes" id="UP000683925"/>
    </source>
</evidence>
<accession>A0A8S1SZQ3</accession>
<reference evidence="7" key="1">
    <citation type="submission" date="2021-01" db="EMBL/GenBank/DDBJ databases">
        <authorList>
            <consortium name="Genoscope - CEA"/>
            <person name="William W."/>
        </authorList>
    </citation>
    <scope>NUCLEOTIDE SEQUENCE</scope>
</reference>
<evidence type="ECO:0000313" key="7">
    <source>
        <dbReference type="EMBL" id="CAD8144799.1"/>
    </source>
</evidence>
<keyword evidence="4" id="KW-0175">Coiled coil</keyword>
<dbReference type="EMBL" id="CAJJDP010000016">
    <property type="protein sequence ID" value="CAD8144799.1"/>
    <property type="molecule type" value="Genomic_DNA"/>
</dbReference>
<dbReference type="GO" id="GO:0008270">
    <property type="term" value="F:zinc ion binding"/>
    <property type="evidence" value="ECO:0007669"/>
    <property type="project" value="UniProtKB-KW"/>
</dbReference>
<evidence type="ECO:0000259" key="5">
    <source>
        <dbReference type="PROSITE" id="PS50006"/>
    </source>
</evidence>
<feature type="domain" description="RING-CH-type" evidence="6">
    <location>
        <begin position="242"/>
        <end position="318"/>
    </location>
</feature>
<keyword evidence="1" id="KW-0479">Metal-binding</keyword>
<evidence type="ECO:0000256" key="1">
    <source>
        <dbReference type="ARBA" id="ARBA00022723"/>
    </source>
</evidence>
<dbReference type="InterPro" id="IPR000253">
    <property type="entry name" value="FHA_dom"/>
</dbReference>
<comment type="caution">
    <text evidence="7">The sequence shown here is derived from an EMBL/GenBank/DDBJ whole genome shotgun (WGS) entry which is preliminary data.</text>
</comment>
<evidence type="ECO:0000256" key="2">
    <source>
        <dbReference type="ARBA" id="ARBA00022771"/>
    </source>
</evidence>
<dbReference type="PROSITE" id="PS51292">
    <property type="entry name" value="ZF_RING_CH"/>
    <property type="match status" value="1"/>
</dbReference>
<evidence type="ECO:0000259" key="6">
    <source>
        <dbReference type="PROSITE" id="PS51292"/>
    </source>
</evidence>
<dbReference type="Pfam" id="PF12906">
    <property type="entry name" value="RINGv"/>
    <property type="match status" value="1"/>
</dbReference>
<dbReference type="Proteomes" id="UP000683925">
    <property type="component" value="Unassembled WGS sequence"/>
</dbReference>
<dbReference type="OMA" id="NQKGECK"/>
<feature type="domain" description="FHA" evidence="5">
    <location>
        <begin position="388"/>
        <end position="432"/>
    </location>
</feature>
<proteinExistence type="predicted"/>
<sequence length="497" mass="58043">MGNCQCQKYFDSEQESCNNNLQEIILDINKKQEKAQELFIKIKTQRQESFSLFDYENQNQQKESIIKIREGGYLIKNNNELQWIDENVDWNKCVIKQEQILFRIEKINGVFTIINQKGECKQHLDEDKQQLTTKNIGDNRDFQQSENLDQFEGEEFEQSSELIKKFGNQYQKLSQSQKTNPKVLEKGSKLWLVVRSIQQKFKNPGIKLKQGDLLKFGRVKFKIREIQLNKRELLCDSDSGGLSQSDSVLCRICCSSSDSLQNPLINPCKCTGSIKYIHLNCLKKWLKLKFQTKHSNHCMIYMWKDLECEICKFNYPPIFKSNEHHFDLIELSKPIDQNYVLMEIIQNHRQDARNNKQIQDQTWAQCNGVYIITFNNNGDDKAIKTNQLQIGRANEMDIKINDISVSRNHGILKLIDGKLYLMDNRSKFGSLILIQQKVIPLVQELNGIEIQLGRTVVQFNFGKDELSEQSTLQVLDSEDFEKIIGPDPEDEDLPYFL</sequence>
<dbReference type="Pfam" id="PF00498">
    <property type="entry name" value="FHA"/>
    <property type="match status" value="1"/>
</dbReference>
<dbReference type="PROSITE" id="PS50006">
    <property type="entry name" value="FHA_DOMAIN"/>
    <property type="match status" value="1"/>
</dbReference>
<name>A0A8S1SZQ3_PAROT</name>
<keyword evidence="2" id="KW-0863">Zinc-finger</keyword>
<dbReference type="PANTHER" id="PTHR46210:SF1">
    <property type="entry name" value="FHA DOMAIN-CONTAINING PROTEIN"/>
    <property type="match status" value="1"/>
</dbReference>
<dbReference type="OrthoDB" id="264354at2759"/>
<dbReference type="InterPro" id="IPR011016">
    <property type="entry name" value="Znf_RING-CH"/>
</dbReference>
<keyword evidence="8" id="KW-1185">Reference proteome</keyword>
<keyword evidence="3" id="KW-0862">Zinc</keyword>
<organism evidence="7 8">
    <name type="scientific">Paramecium octaurelia</name>
    <dbReference type="NCBI Taxonomy" id="43137"/>
    <lineage>
        <taxon>Eukaryota</taxon>
        <taxon>Sar</taxon>
        <taxon>Alveolata</taxon>
        <taxon>Ciliophora</taxon>
        <taxon>Intramacronucleata</taxon>
        <taxon>Oligohymenophorea</taxon>
        <taxon>Peniculida</taxon>
        <taxon>Parameciidae</taxon>
        <taxon>Paramecium</taxon>
    </lineage>
</organism>
<feature type="coiled-coil region" evidence="4">
    <location>
        <begin position="18"/>
        <end position="48"/>
    </location>
</feature>